<dbReference type="AlphaFoldDB" id="A0A564YIV0"/>
<reference evidence="7 8" key="1">
    <citation type="submission" date="2019-07" db="EMBL/GenBank/DDBJ databases">
        <authorList>
            <person name="Jastrzebski P J."/>
            <person name="Paukszto L."/>
            <person name="Jastrzebski P J."/>
        </authorList>
    </citation>
    <scope>NUCLEOTIDE SEQUENCE [LARGE SCALE GENOMIC DNA]</scope>
    <source>
        <strain evidence="7 8">WMS-il1</strain>
    </source>
</reference>
<evidence type="ECO:0000256" key="6">
    <source>
        <dbReference type="SAM" id="Phobius"/>
    </source>
</evidence>
<feature type="transmembrane region" description="Helical" evidence="6">
    <location>
        <begin position="206"/>
        <end position="227"/>
    </location>
</feature>
<keyword evidence="8" id="KW-1185">Reference proteome</keyword>
<keyword evidence="3 6" id="KW-1133">Transmembrane helix</keyword>
<evidence type="ECO:0000256" key="4">
    <source>
        <dbReference type="ARBA" id="ARBA00023136"/>
    </source>
</evidence>
<feature type="transmembrane region" description="Helical" evidence="6">
    <location>
        <begin position="356"/>
        <end position="372"/>
    </location>
</feature>
<feature type="transmembrane region" description="Helical" evidence="6">
    <location>
        <begin position="7"/>
        <end position="24"/>
    </location>
</feature>
<evidence type="ECO:0000256" key="2">
    <source>
        <dbReference type="ARBA" id="ARBA00022692"/>
    </source>
</evidence>
<keyword evidence="4 6" id="KW-0472">Membrane</keyword>
<evidence type="ECO:0000256" key="1">
    <source>
        <dbReference type="ARBA" id="ARBA00004141"/>
    </source>
</evidence>
<organism evidence="7 8">
    <name type="scientific">Hymenolepis diminuta</name>
    <name type="common">Rat tapeworm</name>
    <dbReference type="NCBI Taxonomy" id="6216"/>
    <lineage>
        <taxon>Eukaryota</taxon>
        <taxon>Metazoa</taxon>
        <taxon>Spiralia</taxon>
        <taxon>Lophotrochozoa</taxon>
        <taxon>Platyhelminthes</taxon>
        <taxon>Cestoda</taxon>
        <taxon>Eucestoda</taxon>
        <taxon>Cyclophyllidea</taxon>
        <taxon>Hymenolepididae</taxon>
        <taxon>Hymenolepis</taxon>
    </lineage>
</organism>
<evidence type="ECO:0000313" key="7">
    <source>
        <dbReference type="EMBL" id="VUZ47202.1"/>
    </source>
</evidence>
<feature type="transmembrane region" description="Helical" evidence="6">
    <location>
        <begin position="418"/>
        <end position="440"/>
    </location>
</feature>
<dbReference type="GO" id="GO:0016409">
    <property type="term" value="F:palmitoyltransferase activity"/>
    <property type="evidence" value="ECO:0007669"/>
    <property type="project" value="TreeGrafter"/>
</dbReference>
<evidence type="ECO:0000256" key="5">
    <source>
        <dbReference type="ARBA" id="ARBA00038268"/>
    </source>
</evidence>
<dbReference type="GO" id="GO:0016020">
    <property type="term" value="C:membrane"/>
    <property type="evidence" value="ECO:0007669"/>
    <property type="project" value="UniProtKB-SubCell"/>
</dbReference>
<dbReference type="InterPro" id="IPR051085">
    <property type="entry name" value="MB_O-acyltransferase"/>
</dbReference>
<keyword evidence="2 6" id="KW-0812">Transmembrane</keyword>
<evidence type="ECO:0000256" key="3">
    <source>
        <dbReference type="ARBA" id="ARBA00022989"/>
    </source>
</evidence>
<protein>
    <submittedName>
        <fullName evidence="7">Uncharacterized protein</fullName>
    </submittedName>
</protein>
<dbReference type="Proteomes" id="UP000321570">
    <property type="component" value="Unassembled WGS sequence"/>
</dbReference>
<name>A0A564YIV0_HYMDI</name>
<sequence length="489" mass="55722">MFYISKLPFMILWIVVSFFSRRFVRNRAYGELSVSLFIVAISCPLVVLLLALIVPILFASVGYFTRSKTLLWIITLLLFLFYETNIGQILVFLDCEEASVLQSTLALILLRSTSIGIEHANIPSSMLAIPKSVQVNGLSSQHLSSILSYSLYPPTFLFGPITLYGDWCSSRQYEVTNSVKVPLDYRGCLTTRILSCKNLVLRAFRLVFWVVIWEVVIHTVYPSALVYSMTKPIMHVPSPPLDSNATTFHGSPFIQTDRSAPGCAVYLLGMQFYFTYLQLYGWPRWFSDLDVLLTNGVSDDGVLCLVPEGPQCFSHMLLFSQLWRTFDQGLYNFLKCRYVYLPWLNPAKGPSVCRKFLAGLLVFIFVLIYHSLNTVNSLWVLINILQIFFEQLIKWAYKSTQFGDTVRARLSPNNIQRLTGILCSISGMLSSVGFFFFNLGYSSGTWILYLMFFDPIYLPVSIGLFYCTYQISTGVKKLHDNKINNMTCN</sequence>
<dbReference type="InterPro" id="IPR004299">
    <property type="entry name" value="MBOAT_fam"/>
</dbReference>
<dbReference type="Pfam" id="PF03062">
    <property type="entry name" value="MBOAT"/>
    <property type="match status" value="1"/>
</dbReference>
<accession>A0A564YIV0</accession>
<dbReference type="EMBL" id="CABIJS010000222">
    <property type="protein sequence ID" value="VUZ47202.1"/>
    <property type="molecule type" value="Genomic_DNA"/>
</dbReference>
<comment type="similarity">
    <text evidence="5">Belongs to the membrane-bound acyltransferase family. HHAT subfamily.</text>
</comment>
<feature type="transmembrane region" description="Helical" evidence="6">
    <location>
        <begin position="70"/>
        <end position="93"/>
    </location>
</feature>
<gene>
    <name evidence="7" type="ORF">WMSIL1_LOCUS6379</name>
</gene>
<dbReference type="GO" id="GO:0005783">
    <property type="term" value="C:endoplasmic reticulum"/>
    <property type="evidence" value="ECO:0007669"/>
    <property type="project" value="TreeGrafter"/>
</dbReference>
<dbReference type="PANTHER" id="PTHR13285">
    <property type="entry name" value="ACYLTRANSFERASE"/>
    <property type="match status" value="1"/>
</dbReference>
<comment type="subcellular location">
    <subcellularLocation>
        <location evidence="1">Membrane</location>
        <topology evidence="1">Multi-pass membrane protein</topology>
    </subcellularLocation>
</comment>
<feature type="transmembrane region" description="Helical" evidence="6">
    <location>
        <begin position="446"/>
        <end position="469"/>
    </location>
</feature>
<dbReference type="PANTHER" id="PTHR13285:SF18">
    <property type="entry name" value="PROTEIN-CYSTEINE N-PALMITOYLTRANSFERASE RASP"/>
    <property type="match status" value="1"/>
</dbReference>
<proteinExistence type="inferred from homology"/>
<feature type="transmembrane region" description="Helical" evidence="6">
    <location>
        <begin position="36"/>
        <end position="58"/>
    </location>
</feature>
<evidence type="ECO:0000313" key="8">
    <source>
        <dbReference type="Proteomes" id="UP000321570"/>
    </source>
</evidence>
<feature type="transmembrane region" description="Helical" evidence="6">
    <location>
        <begin position="378"/>
        <end position="397"/>
    </location>
</feature>